<sequence length="353" mass="40057">MFRNLIFDWSGTLVDDLGPVLEATNLVFESYGRDPLDRDAFRRHFRLPYSEFYQEFLPEVALDELESRFRPAFHDSKAPVFVLPHAREKLEWCAAHGIRCFVLSSMHREAFHQQLEEFGLEPFFEATYAGVVDKRKMIHEILATHKLDPGATAFVGDMTHDIETARHGGISSIAVLTGYTHAEPLAAVRPDITVPDLGVLRSLLGRTTTAPRPIATVGALLHDGHGHVLMVRTHKWSHRWGIPGGKIRRGETSLDALRREIREETAVELDNIQFALVQDCIDSEEFERPEHFLLLNYVARARTTAIQLNDEAEDFKWLSPADALTLDLNHPTRVLLVEAMERGMIPEMESFAS</sequence>
<evidence type="ECO:0000256" key="2">
    <source>
        <dbReference type="ARBA" id="ARBA00004818"/>
    </source>
</evidence>
<dbReference type="InterPro" id="IPR023198">
    <property type="entry name" value="PGP-like_dom2"/>
</dbReference>
<reference evidence="6" key="1">
    <citation type="submission" date="2021-04" db="EMBL/GenBank/DDBJ databases">
        <title>Luteolibacter sp. 32A isolated from the skin of an Anderson's salamander (Ambystoma andersonii).</title>
        <authorList>
            <person name="Spergser J."/>
            <person name="Busse H.-J."/>
        </authorList>
    </citation>
    <scope>NUCLEOTIDE SEQUENCE</scope>
    <source>
        <strain evidence="6">32A</strain>
    </source>
</reference>
<dbReference type="KEGG" id="lamb:KBB96_11805"/>
<dbReference type="SFLD" id="SFLDG01129">
    <property type="entry name" value="C1.5:_HAD__Beta-PGM__Phosphata"/>
    <property type="match status" value="1"/>
</dbReference>
<dbReference type="GO" id="GO:0008967">
    <property type="term" value="F:phosphoglycolate phosphatase activity"/>
    <property type="evidence" value="ECO:0007669"/>
    <property type="project" value="UniProtKB-EC"/>
</dbReference>
<keyword evidence="7" id="KW-1185">Reference proteome</keyword>
<dbReference type="EMBL" id="CP073100">
    <property type="protein sequence ID" value="QUE49558.1"/>
    <property type="molecule type" value="Genomic_DNA"/>
</dbReference>
<dbReference type="SFLD" id="SFLDS00003">
    <property type="entry name" value="Haloacid_Dehalogenase"/>
    <property type="match status" value="1"/>
</dbReference>
<dbReference type="SUPFAM" id="SSF55811">
    <property type="entry name" value="Nudix"/>
    <property type="match status" value="1"/>
</dbReference>
<evidence type="ECO:0000256" key="3">
    <source>
        <dbReference type="ARBA" id="ARBA00006171"/>
    </source>
</evidence>
<dbReference type="PANTHER" id="PTHR43434">
    <property type="entry name" value="PHOSPHOGLYCOLATE PHOSPHATASE"/>
    <property type="match status" value="1"/>
</dbReference>
<gene>
    <name evidence="6" type="ORF">KBB96_11805</name>
</gene>
<comment type="similarity">
    <text evidence="3">Belongs to the HAD-like hydrolase superfamily. CbbY/CbbZ/Gph/YieH family.</text>
</comment>
<keyword evidence="6" id="KW-0378">Hydrolase</keyword>
<dbReference type="SUPFAM" id="SSF56784">
    <property type="entry name" value="HAD-like"/>
    <property type="match status" value="1"/>
</dbReference>
<dbReference type="Proteomes" id="UP000676169">
    <property type="component" value="Chromosome"/>
</dbReference>
<protein>
    <recommendedName>
        <fullName evidence="4">phosphoglycolate phosphatase</fullName>
        <ecNumber evidence="4">3.1.3.18</ecNumber>
    </recommendedName>
</protein>
<dbReference type="GO" id="GO:0006281">
    <property type="term" value="P:DNA repair"/>
    <property type="evidence" value="ECO:0007669"/>
    <property type="project" value="TreeGrafter"/>
</dbReference>
<dbReference type="EC" id="3.1.3.18" evidence="4"/>
<dbReference type="PROSITE" id="PS51462">
    <property type="entry name" value="NUDIX"/>
    <property type="match status" value="1"/>
</dbReference>
<dbReference type="Pfam" id="PF00293">
    <property type="entry name" value="NUDIX"/>
    <property type="match status" value="1"/>
</dbReference>
<dbReference type="Pfam" id="PF13419">
    <property type="entry name" value="HAD_2"/>
    <property type="match status" value="1"/>
</dbReference>
<dbReference type="Gene3D" id="1.10.150.240">
    <property type="entry name" value="Putative phosphatase, domain 2"/>
    <property type="match status" value="1"/>
</dbReference>
<dbReference type="InterPro" id="IPR041492">
    <property type="entry name" value="HAD_2"/>
</dbReference>
<comment type="catalytic activity">
    <reaction evidence="1">
        <text>2-phosphoglycolate + H2O = glycolate + phosphate</text>
        <dbReference type="Rhea" id="RHEA:14369"/>
        <dbReference type="ChEBI" id="CHEBI:15377"/>
        <dbReference type="ChEBI" id="CHEBI:29805"/>
        <dbReference type="ChEBI" id="CHEBI:43474"/>
        <dbReference type="ChEBI" id="CHEBI:58033"/>
        <dbReference type="EC" id="3.1.3.18"/>
    </reaction>
</comment>
<evidence type="ECO:0000313" key="7">
    <source>
        <dbReference type="Proteomes" id="UP000676169"/>
    </source>
</evidence>
<evidence type="ECO:0000313" key="6">
    <source>
        <dbReference type="EMBL" id="QUE49558.1"/>
    </source>
</evidence>
<dbReference type="InterPro" id="IPR015797">
    <property type="entry name" value="NUDIX_hydrolase-like_dom_sf"/>
</dbReference>
<dbReference type="InterPro" id="IPR050155">
    <property type="entry name" value="HAD-like_hydrolase_sf"/>
</dbReference>
<organism evidence="6 7">
    <name type="scientific">Luteolibacter ambystomatis</name>
    <dbReference type="NCBI Taxonomy" id="2824561"/>
    <lineage>
        <taxon>Bacteria</taxon>
        <taxon>Pseudomonadati</taxon>
        <taxon>Verrucomicrobiota</taxon>
        <taxon>Verrucomicrobiia</taxon>
        <taxon>Verrucomicrobiales</taxon>
        <taxon>Verrucomicrobiaceae</taxon>
        <taxon>Luteolibacter</taxon>
    </lineage>
</organism>
<accession>A0A975IY64</accession>
<dbReference type="AlphaFoldDB" id="A0A975IY64"/>
<dbReference type="InterPro" id="IPR000086">
    <property type="entry name" value="NUDIX_hydrolase_dom"/>
</dbReference>
<comment type="pathway">
    <text evidence="2">Organic acid metabolism; glycolate biosynthesis; glycolate from 2-phosphoglycolate: step 1/1.</text>
</comment>
<dbReference type="PANTHER" id="PTHR43434:SF1">
    <property type="entry name" value="PHOSPHOGLYCOLATE PHOSPHATASE"/>
    <property type="match status" value="1"/>
</dbReference>
<dbReference type="Gene3D" id="3.40.50.1000">
    <property type="entry name" value="HAD superfamily/HAD-like"/>
    <property type="match status" value="1"/>
</dbReference>
<evidence type="ECO:0000259" key="5">
    <source>
        <dbReference type="PROSITE" id="PS51462"/>
    </source>
</evidence>
<dbReference type="RefSeq" id="WP_211629647.1">
    <property type="nucleotide sequence ID" value="NZ_CP073100.1"/>
</dbReference>
<evidence type="ECO:0000256" key="1">
    <source>
        <dbReference type="ARBA" id="ARBA00000830"/>
    </source>
</evidence>
<dbReference type="InterPro" id="IPR036412">
    <property type="entry name" value="HAD-like_sf"/>
</dbReference>
<dbReference type="InterPro" id="IPR023214">
    <property type="entry name" value="HAD_sf"/>
</dbReference>
<name>A0A975IY64_9BACT</name>
<feature type="domain" description="Nudix hydrolase" evidence="5">
    <location>
        <begin position="211"/>
        <end position="341"/>
    </location>
</feature>
<dbReference type="Gene3D" id="3.90.79.10">
    <property type="entry name" value="Nucleoside Triphosphate Pyrophosphohydrolase"/>
    <property type="match status" value="1"/>
</dbReference>
<dbReference type="GO" id="GO:0005829">
    <property type="term" value="C:cytosol"/>
    <property type="evidence" value="ECO:0007669"/>
    <property type="project" value="TreeGrafter"/>
</dbReference>
<proteinExistence type="inferred from homology"/>
<evidence type="ECO:0000256" key="4">
    <source>
        <dbReference type="ARBA" id="ARBA00013078"/>
    </source>
</evidence>